<dbReference type="PANTHER" id="PTHR43102:SF2">
    <property type="entry name" value="GAF DOMAIN-CONTAINING PROTEIN"/>
    <property type="match status" value="1"/>
</dbReference>
<dbReference type="InterPro" id="IPR029016">
    <property type="entry name" value="GAF-like_dom_sf"/>
</dbReference>
<gene>
    <name evidence="2" type="ORF">Asi03nite_00780</name>
</gene>
<dbReference type="Pfam" id="PF01590">
    <property type="entry name" value="GAF"/>
    <property type="match status" value="1"/>
</dbReference>
<dbReference type="AlphaFoldDB" id="A0A919KA02"/>
<feature type="domain" description="GAF" evidence="1">
    <location>
        <begin position="31"/>
        <end position="167"/>
    </location>
</feature>
<proteinExistence type="predicted"/>
<accession>A0A919KA02</accession>
<sequence length="172" mass="17694">MLTPGHATAQDALTRRERLSAVALLLPREGESPAALQQFVAHVAAVLRAPSAGVSLILSDAGIIPAAHGVGGWLAEAGGMPAEWAPCATVVRGDAPLLITDTYDDPAHVTNPLVTISGVRSYAGAPLRLRGQPVGALWVLSGEPDRHTHDDLDALAGLAPRAVELLRGACGD</sequence>
<reference evidence="2" key="1">
    <citation type="submission" date="2021-01" db="EMBL/GenBank/DDBJ databases">
        <title>Whole genome shotgun sequence of Actinoplanes siamensis NBRC 109076.</title>
        <authorList>
            <person name="Komaki H."/>
            <person name="Tamura T."/>
        </authorList>
    </citation>
    <scope>NUCLEOTIDE SEQUENCE</scope>
    <source>
        <strain evidence="2">NBRC 109076</strain>
    </source>
</reference>
<dbReference type="RefSeq" id="WP_203676055.1">
    <property type="nucleotide sequence ID" value="NZ_BOMW01000002.1"/>
</dbReference>
<evidence type="ECO:0000313" key="3">
    <source>
        <dbReference type="Proteomes" id="UP000629619"/>
    </source>
</evidence>
<comment type="caution">
    <text evidence="2">The sequence shown here is derived from an EMBL/GenBank/DDBJ whole genome shotgun (WGS) entry which is preliminary data.</text>
</comment>
<organism evidence="2 3">
    <name type="scientific">Actinoplanes siamensis</name>
    <dbReference type="NCBI Taxonomy" id="1223317"/>
    <lineage>
        <taxon>Bacteria</taxon>
        <taxon>Bacillati</taxon>
        <taxon>Actinomycetota</taxon>
        <taxon>Actinomycetes</taxon>
        <taxon>Micromonosporales</taxon>
        <taxon>Micromonosporaceae</taxon>
        <taxon>Actinoplanes</taxon>
    </lineage>
</organism>
<keyword evidence="3" id="KW-1185">Reference proteome</keyword>
<dbReference type="Gene3D" id="3.30.450.40">
    <property type="match status" value="1"/>
</dbReference>
<dbReference type="PANTHER" id="PTHR43102">
    <property type="entry name" value="SLR1143 PROTEIN"/>
    <property type="match status" value="1"/>
</dbReference>
<dbReference type="InterPro" id="IPR003018">
    <property type="entry name" value="GAF"/>
</dbReference>
<evidence type="ECO:0000313" key="2">
    <source>
        <dbReference type="EMBL" id="GIF02540.1"/>
    </source>
</evidence>
<protein>
    <recommendedName>
        <fullName evidence="1">GAF domain-containing protein</fullName>
    </recommendedName>
</protein>
<dbReference type="SMART" id="SM00065">
    <property type="entry name" value="GAF"/>
    <property type="match status" value="1"/>
</dbReference>
<dbReference type="Proteomes" id="UP000629619">
    <property type="component" value="Unassembled WGS sequence"/>
</dbReference>
<name>A0A919KA02_9ACTN</name>
<evidence type="ECO:0000259" key="1">
    <source>
        <dbReference type="SMART" id="SM00065"/>
    </source>
</evidence>
<dbReference type="EMBL" id="BOMW01000002">
    <property type="protein sequence ID" value="GIF02540.1"/>
    <property type="molecule type" value="Genomic_DNA"/>
</dbReference>
<dbReference type="SUPFAM" id="SSF55781">
    <property type="entry name" value="GAF domain-like"/>
    <property type="match status" value="1"/>
</dbReference>